<evidence type="ECO:0000256" key="1">
    <source>
        <dbReference type="SAM" id="MobiDB-lite"/>
    </source>
</evidence>
<feature type="region of interest" description="Disordered" evidence="1">
    <location>
        <begin position="248"/>
        <end position="274"/>
    </location>
</feature>
<name>A0A1M6VMS2_9BURK</name>
<dbReference type="AlphaFoldDB" id="A0A1M6VMS2"/>
<sequence>MPILKSIMRDTLLWRARALLAVGVLLSISTARAGGGMTGGATEITQLLNHAELVSSVAQQAQMVEQNVQAQITRLQQYVTMVQNLKQVPASLIDQTIAPYRTQISNFQSLFTAITQLQQAANATSGLFGRSLSEMNTTGMSPAQWLSAYTSLASTRRGIYQQQLTQDMQNLDALAGRAQNLQQIQSQIPDVTGTVQGLQILNQQSNVLAGEMVDLHALMQRQVAQQMQDRVSQAQAQGNAAQLAAARAAAMGQTNQQEQQTTQGAPDFDLLQDQ</sequence>
<dbReference type="STRING" id="169427.SAMN05192548_104012"/>
<evidence type="ECO:0000313" key="3">
    <source>
        <dbReference type="Proteomes" id="UP000184395"/>
    </source>
</evidence>
<organism evidence="2 3">
    <name type="scientific">Paraburkholderia terricola</name>
    <dbReference type="NCBI Taxonomy" id="169427"/>
    <lineage>
        <taxon>Bacteria</taxon>
        <taxon>Pseudomonadati</taxon>
        <taxon>Pseudomonadota</taxon>
        <taxon>Betaproteobacteria</taxon>
        <taxon>Burkholderiales</taxon>
        <taxon>Burkholderiaceae</taxon>
        <taxon>Paraburkholderia</taxon>
    </lineage>
</organism>
<dbReference type="Proteomes" id="UP000184395">
    <property type="component" value="Unassembled WGS sequence"/>
</dbReference>
<protein>
    <submittedName>
        <fullName evidence="2">Conjugal transfer/entry exclusion protein</fullName>
    </submittedName>
</protein>
<dbReference type="EMBL" id="FRAB01000040">
    <property type="protein sequence ID" value="SHK82546.1"/>
    <property type="molecule type" value="Genomic_DNA"/>
</dbReference>
<feature type="compositionally biased region" description="Low complexity" evidence="1">
    <location>
        <begin position="248"/>
        <end position="263"/>
    </location>
</feature>
<evidence type="ECO:0000313" key="2">
    <source>
        <dbReference type="EMBL" id="SHK82546.1"/>
    </source>
</evidence>
<reference evidence="2 3" key="1">
    <citation type="submission" date="2016-11" db="EMBL/GenBank/DDBJ databases">
        <authorList>
            <person name="Jaros S."/>
            <person name="Januszkiewicz K."/>
            <person name="Wedrychowicz H."/>
        </authorList>
    </citation>
    <scope>NUCLEOTIDE SEQUENCE [LARGE SCALE GENOMIC DNA]</scope>
    <source>
        <strain evidence="2 3">LMG 20594</strain>
    </source>
</reference>
<proteinExistence type="predicted"/>
<accession>A0A1M6VMS2</accession>
<gene>
    <name evidence="2" type="ORF">SAMN05192548_104012</name>
</gene>